<dbReference type="InterPro" id="IPR017964">
    <property type="entry name" value="DNA-dir_DNA_pol_B_CS"/>
</dbReference>
<dbReference type="GO" id="GO:0008270">
    <property type="term" value="F:zinc ion binding"/>
    <property type="evidence" value="ECO:0007669"/>
    <property type="project" value="UniProtKB-KW"/>
</dbReference>
<dbReference type="CDD" id="cd22744">
    <property type="entry name" value="OTU"/>
    <property type="match status" value="1"/>
</dbReference>
<name>A0A2P6MTE1_9EUKA</name>
<evidence type="ECO:0000256" key="4">
    <source>
        <dbReference type="ARBA" id="ARBA00022695"/>
    </source>
</evidence>
<keyword evidence="12" id="KW-1185">Reference proteome</keyword>
<evidence type="ECO:0000256" key="3">
    <source>
        <dbReference type="ARBA" id="ARBA00022679"/>
    </source>
</evidence>
<proteinExistence type="inferred from homology"/>
<dbReference type="PROSITE" id="PS50157">
    <property type="entry name" value="ZINC_FINGER_C2H2_2"/>
    <property type="match status" value="1"/>
</dbReference>
<evidence type="ECO:0000256" key="2">
    <source>
        <dbReference type="ARBA" id="ARBA00012417"/>
    </source>
</evidence>
<keyword evidence="6" id="KW-0239">DNA-directed DNA polymerase</keyword>
<dbReference type="SUPFAM" id="SSF56672">
    <property type="entry name" value="DNA/RNA polymerases"/>
    <property type="match status" value="1"/>
</dbReference>
<evidence type="ECO:0000256" key="8">
    <source>
        <dbReference type="ARBA" id="ARBA00049244"/>
    </source>
</evidence>
<dbReference type="PANTHER" id="PTHR31511:SF12">
    <property type="entry name" value="RHO TERMINATION FACTOR N-TERMINAL DOMAIN-CONTAINING PROTEIN"/>
    <property type="match status" value="1"/>
</dbReference>
<dbReference type="Gene3D" id="3.90.1600.10">
    <property type="entry name" value="Palm domain of DNA polymerase"/>
    <property type="match status" value="2"/>
</dbReference>
<evidence type="ECO:0000256" key="5">
    <source>
        <dbReference type="ARBA" id="ARBA00022705"/>
    </source>
</evidence>
<dbReference type="InParanoid" id="A0A2P6MTE1"/>
<dbReference type="EMBL" id="MDYQ01000424">
    <property type="protein sequence ID" value="PRP74946.1"/>
    <property type="molecule type" value="Genomic_DNA"/>
</dbReference>
<comment type="caution">
    <text evidence="11">The sequence shown here is derived from an EMBL/GenBank/DDBJ whole genome shotgun (WGS) entry which is preliminary data.</text>
</comment>
<sequence>MPTERQLLVHSLKSLGYIGDLRKGKQSDFEKLLKEHLNASKLGFQYAQWDMQTLHQYMTNRHQQLYRKIKKIFTAIRFLIRIKPKTTLLTAGVASQYDYTFLPDTWFSKSVSAVAQKLMLSYLLYLINIEDGTTIDKTYLFPADHAIKISSIKHISDLNNTLQLWIQNSFAADDSAPDTKHRVHEFITFKLKLAKSQQGGCKGYTVDAGLKNKRCLKNPDLKDNLCFWRCIAIALYESSCQGIQQANSKQQREKAIALRDQYFAQCGQNISDHVQVADLPAICQALNLDLTVYTLDDNLNSLKLYESGIQGSPICLHLDQPKNHYMLLRTLVGYAETIICDKCKKVFSYSNSTKYHKHMAKHQKDQNSSKVLIFKDKPIQNSTSLYKQSFGTELVRPLFLAYDFECILKKMKNNEVNQKTTYTHSHEPIGVVMLAGGCLANQARDLEYEYCGPDAGGCFVDHLNTIHDTLTSLLKTYFWKHHNKQMAVIESQKCSCQYTLQHRSWCKETTSTDQPCRCGHCRQHKKGCKYIVIKCLIMKEYLSIPIIGFNSGKYDLTFIITHMQKYDISPPITKTNSYMKLEYGAYAFLDAHNYVPPTTNLEKFGIMWGVKDIQKELFPYEWFDSLDKLSETSLPSIECFYNKLRNALPTETEYQYAVNIWKEKQITTFGEYMMYYCRCDVELLLQGTTNYRTLLMTKNNMELLNYVSVAQISYQNILKNYLKHDLRTIPSQKMYNLISDSIYGGRCEVFKRHAEETNGVILGLDENNLYGWAMMQKLPYGNMKLHTDRAYCTNLLGVLKNISKQQQQLPYNQRYMYGVIHKHGQLQDPYNFTGFVRCSLYYTQEQRELTKNFPPLAEKVQLDESVQVSGYMDYLKTQLKTKHNKTTLQTEKLMYNLFPKDNYCIYSETLKYLLENNLCCINDLYEVIEQPIDYVLKDYVEDMTANRQKAEDGIYQGKQTSDDNLVTKSSSEKEFFKLMVNSGFGKMLQSDDKYNKSLLIHSPESFMKQTIGRTITDWSIMRHADKQHKGLIEVRLQKDKCNMKSAKHVGSAILSWSKILMLDFVYNCLYQHYEKTEVDLLYTDTDSIYMQAKVSSYEEFKQRFPDHLQKLHFAAAGDITPGKMKLECELKEAIFVKPKTYSYVKKDGKEDVRNKGVVLSQNKEILIFDSYKRSVFSDDLIMAKNTLIRKTIHNDTLSMNTMTVDKAALDGWYDKRIMIDNIHTVPFGLYSKQFSEEDVMNRIIKNLAARVNIGLAQLKTYLQCTQDQLKNHLTSQFYSGMSLMNYGVLWNLDHCVPVSFAKDNLKALCHYTNIQPMLVTENSSKCADLGLPKGM</sequence>
<keyword evidence="4" id="KW-0548">Nucleotidyltransferase</keyword>
<comment type="similarity">
    <text evidence="1">Belongs to the DNA polymerase type-B family.</text>
</comment>
<evidence type="ECO:0000256" key="9">
    <source>
        <dbReference type="PROSITE-ProRule" id="PRU00042"/>
    </source>
</evidence>
<dbReference type="GO" id="GO:0000166">
    <property type="term" value="F:nucleotide binding"/>
    <property type="evidence" value="ECO:0007669"/>
    <property type="project" value="InterPro"/>
</dbReference>
<dbReference type="SUPFAM" id="SSF53098">
    <property type="entry name" value="Ribonuclease H-like"/>
    <property type="match status" value="1"/>
</dbReference>
<dbReference type="InterPro" id="IPR012337">
    <property type="entry name" value="RNaseH-like_sf"/>
</dbReference>
<dbReference type="GO" id="GO:0003887">
    <property type="term" value="F:DNA-directed DNA polymerase activity"/>
    <property type="evidence" value="ECO:0007669"/>
    <property type="project" value="UniProtKB-KW"/>
</dbReference>
<evidence type="ECO:0000313" key="11">
    <source>
        <dbReference type="EMBL" id="PRP74946.1"/>
    </source>
</evidence>
<dbReference type="InterPro" id="IPR004868">
    <property type="entry name" value="DNA-dir_DNA_pol_B_mt/vir"/>
</dbReference>
<feature type="domain" description="C2H2-type" evidence="10">
    <location>
        <begin position="338"/>
        <end position="367"/>
    </location>
</feature>
<dbReference type="Proteomes" id="UP000241769">
    <property type="component" value="Unassembled WGS sequence"/>
</dbReference>
<evidence type="ECO:0000313" key="12">
    <source>
        <dbReference type="Proteomes" id="UP000241769"/>
    </source>
</evidence>
<evidence type="ECO:0000259" key="10">
    <source>
        <dbReference type="PROSITE" id="PS50157"/>
    </source>
</evidence>
<dbReference type="InterPro" id="IPR023211">
    <property type="entry name" value="DNA_pol_palm_dom_sf"/>
</dbReference>
<keyword evidence="7" id="KW-0238">DNA-binding</keyword>
<dbReference type="STRING" id="1890364.A0A2P6MTE1"/>
<dbReference type="PROSITE" id="PS00028">
    <property type="entry name" value="ZINC_FINGER_C2H2_1"/>
    <property type="match status" value="1"/>
</dbReference>
<evidence type="ECO:0000256" key="7">
    <source>
        <dbReference type="ARBA" id="ARBA00023125"/>
    </source>
</evidence>
<accession>A0A2P6MTE1</accession>
<dbReference type="PANTHER" id="PTHR31511">
    <property type="entry name" value="PROTEIN CBG23764"/>
    <property type="match status" value="1"/>
</dbReference>
<gene>
    <name evidence="11" type="ORF">PROFUN_15069</name>
</gene>
<dbReference type="InterPro" id="IPR043502">
    <property type="entry name" value="DNA/RNA_pol_sf"/>
</dbReference>
<keyword evidence="9" id="KW-0479">Metal-binding</keyword>
<organism evidence="11 12">
    <name type="scientific">Planoprotostelium fungivorum</name>
    <dbReference type="NCBI Taxonomy" id="1890364"/>
    <lineage>
        <taxon>Eukaryota</taxon>
        <taxon>Amoebozoa</taxon>
        <taxon>Evosea</taxon>
        <taxon>Variosea</taxon>
        <taxon>Cavosteliida</taxon>
        <taxon>Cavosteliaceae</taxon>
        <taxon>Planoprotostelium</taxon>
    </lineage>
</organism>
<dbReference type="OrthoDB" id="414982at2759"/>
<evidence type="ECO:0000256" key="6">
    <source>
        <dbReference type="ARBA" id="ARBA00022932"/>
    </source>
</evidence>
<keyword evidence="3" id="KW-0808">Transferase</keyword>
<keyword evidence="9" id="KW-0862">Zinc</keyword>
<dbReference type="Pfam" id="PF03175">
    <property type="entry name" value="DNA_pol_B_2"/>
    <property type="match status" value="1"/>
</dbReference>
<dbReference type="InterPro" id="IPR013087">
    <property type="entry name" value="Znf_C2H2_type"/>
</dbReference>
<comment type="catalytic activity">
    <reaction evidence="8">
        <text>DNA(n) + a 2'-deoxyribonucleoside 5'-triphosphate = DNA(n+1) + diphosphate</text>
        <dbReference type="Rhea" id="RHEA:22508"/>
        <dbReference type="Rhea" id="RHEA-COMP:17339"/>
        <dbReference type="Rhea" id="RHEA-COMP:17340"/>
        <dbReference type="ChEBI" id="CHEBI:33019"/>
        <dbReference type="ChEBI" id="CHEBI:61560"/>
        <dbReference type="ChEBI" id="CHEBI:173112"/>
        <dbReference type="EC" id="2.7.7.7"/>
    </reaction>
</comment>
<keyword evidence="5" id="KW-0235">DNA replication</keyword>
<dbReference type="GO" id="GO:0006260">
    <property type="term" value="P:DNA replication"/>
    <property type="evidence" value="ECO:0007669"/>
    <property type="project" value="UniProtKB-KW"/>
</dbReference>
<dbReference type="PROSITE" id="PS00116">
    <property type="entry name" value="DNA_POLYMERASE_B"/>
    <property type="match status" value="1"/>
</dbReference>
<evidence type="ECO:0000256" key="1">
    <source>
        <dbReference type="ARBA" id="ARBA00005755"/>
    </source>
</evidence>
<reference evidence="11 12" key="1">
    <citation type="journal article" date="2018" name="Genome Biol. Evol.">
        <title>Multiple Roots of Fruiting Body Formation in Amoebozoa.</title>
        <authorList>
            <person name="Hillmann F."/>
            <person name="Forbes G."/>
            <person name="Novohradska S."/>
            <person name="Ferling I."/>
            <person name="Riege K."/>
            <person name="Groth M."/>
            <person name="Westermann M."/>
            <person name="Marz M."/>
            <person name="Spaller T."/>
            <person name="Winckler T."/>
            <person name="Schaap P."/>
            <person name="Glockner G."/>
        </authorList>
    </citation>
    <scope>NUCLEOTIDE SEQUENCE [LARGE SCALE GENOMIC DNA]</scope>
    <source>
        <strain evidence="11 12">Jena</strain>
    </source>
</reference>
<dbReference type="GO" id="GO:0003677">
    <property type="term" value="F:DNA binding"/>
    <property type="evidence" value="ECO:0007669"/>
    <property type="project" value="UniProtKB-KW"/>
</dbReference>
<keyword evidence="9" id="KW-0863">Zinc-finger</keyword>
<dbReference type="EC" id="2.7.7.7" evidence="2"/>
<protein>
    <recommendedName>
        <fullName evidence="2">DNA-directed DNA polymerase</fullName>
        <ecNumber evidence="2">2.7.7.7</ecNumber>
    </recommendedName>
</protein>